<comment type="caution">
    <text evidence="2">The sequence shown here is derived from an EMBL/GenBank/DDBJ whole genome shotgun (WGS) entry which is preliminary data.</text>
</comment>
<feature type="transmembrane region" description="Helical" evidence="1">
    <location>
        <begin position="216"/>
        <end position="235"/>
    </location>
</feature>
<protein>
    <recommendedName>
        <fullName evidence="4">Oligosaccharide repeat unit polymerase</fullName>
    </recommendedName>
</protein>
<name>A0A934UQL4_9BURK</name>
<feature type="transmembrane region" description="Helical" evidence="1">
    <location>
        <begin position="407"/>
        <end position="426"/>
    </location>
</feature>
<keyword evidence="1" id="KW-0472">Membrane</keyword>
<organism evidence="2 3">
    <name type="scientific">Ramlibacter algicola</name>
    <dbReference type="NCBI Taxonomy" id="2795217"/>
    <lineage>
        <taxon>Bacteria</taxon>
        <taxon>Pseudomonadati</taxon>
        <taxon>Pseudomonadota</taxon>
        <taxon>Betaproteobacteria</taxon>
        <taxon>Burkholderiales</taxon>
        <taxon>Comamonadaceae</taxon>
        <taxon>Ramlibacter</taxon>
    </lineage>
</organism>
<sequence>MGSNALSRGLWLAPLAFFQLYLLGSVVLFFWGPWPWQPAHPDALAAYLLLAQAAMAAGYFWSWDRVQGVEPVRASPDAPQGFLRAAAFVTLLLVVPTSLSRTGLPIPDVIAGITNAGEVYNQNFERLAGGNPYVAVEYVRILLAPLLVGLLPLTIVYWGTLSTALRIACLAGCAFHLAMYIATGTNKGIADFAVTAPWLVWLGIRTGTLKAIVSRRTVLLAIGLVFALFLAFFGAGQAQREGGVGELGVFNTGSELIYARRDEGLSLHLGEAQRIIWESLTRYLGQGYYATSLTMDIDHESTLGAGHSMFLARNADALFNTDFFTQRSLPGLLEEVHGWPMQGLWHSIYPWLASDVGFGGTLLVLAAFGWLLGLAWGRALQGAGPAWVVLAWLMLVLFYYVPANNQVFQTAETCAAFFILAISVLLTTRERVGRPGQAPLADAQGPPHPAC</sequence>
<feature type="transmembrane region" description="Helical" evidence="1">
    <location>
        <begin position="44"/>
        <end position="61"/>
    </location>
</feature>
<feature type="transmembrane region" description="Helical" evidence="1">
    <location>
        <begin position="138"/>
        <end position="158"/>
    </location>
</feature>
<feature type="transmembrane region" description="Helical" evidence="1">
    <location>
        <begin position="12"/>
        <end position="32"/>
    </location>
</feature>
<gene>
    <name evidence="2" type="ORF">I8E28_05035</name>
</gene>
<reference evidence="2" key="1">
    <citation type="submission" date="2020-12" db="EMBL/GenBank/DDBJ databases">
        <title>Ramlibacter sp. nov., isolated from a freshwater alga, Cryptomonas.</title>
        <authorList>
            <person name="Kim H.M."/>
            <person name="Jeon C.O."/>
        </authorList>
    </citation>
    <scope>NUCLEOTIDE SEQUENCE</scope>
    <source>
        <strain evidence="2">CrO1</strain>
    </source>
</reference>
<evidence type="ECO:0000313" key="2">
    <source>
        <dbReference type="EMBL" id="MBK0391946.1"/>
    </source>
</evidence>
<feature type="transmembrane region" description="Helical" evidence="1">
    <location>
        <begin position="384"/>
        <end position="401"/>
    </location>
</feature>
<keyword evidence="1" id="KW-1133">Transmembrane helix</keyword>
<dbReference type="RefSeq" id="WP_200786914.1">
    <property type="nucleotide sequence ID" value="NZ_JAEDAO010000001.1"/>
</dbReference>
<proteinExistence type="predicted"/>
<evidence type="ECO:0008006" key="4">
    <source>
        <dbReference type="Google" id="ProtNLM"/>
    </source>
</evidence>
<dbReference type="AlphaFoldDB" id="A0A934UQL4"/>
<keyword evidence="1" id="KW-0812">Transmembrane</keyword>
<dbReference type="Proteomes" id="UP000617041">
    <property type="component" value="Unassembled WGS sequence"/>
</dbReference>
<feature type="transmembrane region" description="Helical" evidence="1">
    <location>
        <begin position="348"/>
        <end position="372"/>
    </location>
</feature>
<evidence type="ECO:0000256" key="1">
    <source>
        <dbReference type="SAM" id="Phobius"/>
    </source>
</evidence>
<keyword evidence="3" id="KW-1185">Reference proteome</keyword>
<evidence type="ECO:0000313" key="3">
    <source>
        <dbReference type="Proteomes" id="UP000617041"/>
    </source>
</evidence>
<dbReference type="EMBL" id="JAEDAO010000001">
    <property type="protein sequence ID" value="MBK0391946.1"/>
    <property type="molecule type" value="Genomic_DNA"/>
</dbReference>
<accession>A0A934UQL4</accession>
<feature type="transmembrane region" description="Helical" evidence="1">
    <location>
        <begin position="165"/>
        <end position="182"/>
    </location>
</feature>